<sequence length="105" mass="12239">MATNITMFLIVITLTSVAAQTFQYSRGWTNGKRDGHKTEDIRDLTNNLERILSPCQMNKLKYVLEGKPLNERLLGPCDYIEDEVDNQPKRYKHERSQDTLFDAFQ</sequence>
<accession>A0A6J1WJI9</accession>
<dbReference type="GO" id="GO:0005576">
    <property type="term" value="C:extracellular region"/>
    <property type="evidence" value="ECO:0007669"/>
    <property type="project" value="UniProtKB-SubCell"/>
</dbReference>
<dbReference type="CTD" id="12973"/>
<comment type="subcellular location">
    <subcellularLocation>
        <location evidence="1">Secreted</location>
    </subcellularLocation>
</comment>
<evidence type="ECO:0000256" key="6">
    <source>
        <dbReference type="ARBA" id="ARBA00022815"/>
    </source>
</evidence>
<feature type="signal peptide" evidence="9">
    <location>
        <begin position="1"/>
        <end position="19"/>
    </location>
</feature>
<proteinExistence type="evidence at transcript level"/>
<feature type="region of interest" description="Disordered" evidence="8">
    <location>
        <begin position="85"/>
        <end position="105"/>
    </location>
</feature>
<dbReference type="OrthoDB" id="6436322at2759"/>
<evidence type="ECO:0000256" key="2">
    <source>
        <dbReference type="ARBA" id="ARBA00009635"/>
    </source>
</evidence>
<evidence type="ECO:0000256" key="1">
    <source>
        <dbReference type="ARBA" id="ARBA00004613"/>
    </source>
</evidence>
<keyword evidence="11" id="KW-1185">Reference proteome</keyword>
<dbReference type="GO" id="GO:0007218">
    <property type="term" value="P:neuropeptide signaling pathway"/>
    <property type="evidence" value="ECO:0007669"/>
    <property type="project" value="UniProtKB-KW"/>
</dbReference>
<dbReference type="GO" id="GO:0045823">
    <property type="term" value="P:positive regulation of heart contraction"/>
    <property type="evidence" value="ECO:0007669"/>
    <property type="project" value="InterPro"/>
</dbReference>
<gene>
    <name evidence="12" type="primary">LOC113514429</name>
</gene>
<evidence type="ECO:0000313" key="11">
    <source>
        <dbReference type="Proteomes" id="UP001652740"/>
    </source>
</evidence>
<dbReference type="Pfam" id="PF17308">
    <property type="entry name" value="Corazonin"/>
    <property type="match status" value="1"/>
</dbReference>
<keyword evidence="4" id="KW-0964">Secreted</keyword>
<evidence type="ECO:0000256" key="3">
    <source>
        <dbReference type="ARBA" id="ARBA00014144"/>
    </source>
</evidence>
<evidence type="ECO:0000256" key="8">
    <source>
        <dbReference type="SAM" id="MobiDB-lite"/>
    </source>
</evidence>
<evidence type="ECO:0000256" key="9">
    <source>
        <dbReference type="SAM" id="SignalP"/>
    </source>
</evidence>
<evidence type="ECO:0000313" key="10">
    <source>
        <dbReference type="EMBL" id="WLY76823.1"/>
    </source>
</evidence>
<evidence type="ECO:0000313" key="12">
    <source>
        <dbReference type="RefSeq" id="XP_026754320.1"/>
    </source>
</evidence>
<dbReference type="GO" id="GO:0071858">
    <property type="term" value="F:corazonin receptor binding"/>
    <property type="evidence" value="ECO:0007669"/>
    <property type="project" value="InterPro"/>
</dbReference>
<dbReference type="RefSeq" id="XP_026754320.1">
    <property type="nucleotide sequence ID" value="XM_026898519.1"/>
</dbReference>
<keyword evidence="5 9" id="KW-0732">Signal</keyword>
<feature type="chain" id="PRO_5044639760" description="Pro-corazonin" evidence="9">
    <location>
        <begin position="20"/>
        <end position="105"/>
    </location>
</feature>
<evidence type="ECO:0000256" key="5">
    <source>
        <dbReference type="ARBA" id="ARBA00022729"/>
    </source>
</evidence>
<organism evidence="11 12">
    <name type="scientific">Galleria mellonella</name>
    <name type="common">Greater wax moth</name>
    <dbReference type="NCBI Taxonomy" id="7137"/>
    <lineage>
        <taxon>Eukaryota</taxon>
        <taxon>Metazoa</taxon>
        <taxon>Ecdysozoa</taxon>
        <taxon>Arthropoda</taxon>
        <taxon>Hexapoda</taxon>
        <taxon>Insecta</taxon>
        <taxon>Pterygota</taxon>
        <taxon>Neoptera</taxon>
        <taxon>Endopterygota</taxon>
        <taxon>Lepidoptera</taxon>
        <taxon>Glossata</taxon>
        <taxon>Ditrysia</taxon>
        <taxon>Pyraloidea</taxon>
        <taxon>Pyralidae</taxon>
        <taxon>Galleriinae</taxon>
        <taxon>Galleria</taxon>
    </lineage>
</organism>
<keyword evidence="6" id="KW-0027">Amidation</keyword>
<reference evidence="12" key="2">
    <citation type="submission" date="2025-04" db="UniProtKB">
        <authorList>
            <consortium name="RefSeq"/>
        </authorList>
    </citation>
    <scope>IDENTIFICATION</scope>
    <source>
        <tissue evidence="12">Whole adult</tissue>
    </source>
</reference>
<dbReference type="GeneID" id="113514429"/>
<protein>
    <recommendedName>
        <fullName evidence="3">Pro-corazonin</fullName>
    </recommendedName>
</protein>
<reference evidence="10" key="1">
    <citation type="submission" date="2023-05" db="EMBL/GenBank/DDBJ databases">
        <authorList>
            <person name="Luo L."/>
        </authorList>
    </citation>
    <scope>NUCLEOTIDE SEQUENCE</scope>
</reference>
<evidence type="ECO:0000256" key="4">
    <source>
        <dbReference type="ARBA" id="ARBA00022525"/>
    </source>
</evidence>
<dbReference type="AlphaFoldDB" id="A0A6J1WJI9"/>
<name>A0A6J1WJI9_GALME</name>
<keyword evidence="7" id="KW-0527">Neuropeptide</keyword>
<comment type="similarity">
    <text evidence="2">Belongs to the corazonin family.</text>
</comment>
<dbReference type="Proteomes" id="UP001652740">
    <property type="component" value="Unplaced"/>
</dbReference>
<dbReference type="InParanoid" id="A0A6J1WJI9"/>
<dbReference type="KEGG" id="gmw:113514429"/>
<dbReference type="EMBL" id="OQ943351">
    <property type="protein sequence ID" value="WLY76823.1"/>
    <property type="molecule type" value="mRNA"/>
</dbReference>
<dbReference type="InterPro" id="IPR020190">
    <property type="entry name" value="Procorazonin"/>
</dbReference>
<evidence type="ECO:0000256" key="7">
    <source>
        <dbReference type="ARBA" id="ARBA00023320"/>
    </source>
</evidence>